<dbReference type="InterPro" id="IPR012676">
    <property type="entry name" value="TGS-like"/>
</dbReference>
<dbReference type="GO" id="GO:0005737">
    <property type="term" value="C:cytoplasm"/>
    <property type="evidence" value="ECO:0007669"/>
    <property type="project" value="TreeGrafter"/>
</dbReference>
<evidence type="ECO:0000256" key="2">
    <source>
        <dbReference type="ARBA" id="ARBA00022741"/>
    </source>
</evidence>
<dbReference type="InterPro" id="IPR027417">
    <property type="entry name" value="P-loop_NTPase"/>
</dbReference>
<keyword evidence="6" id="KW-1185">Reference proteome</keyword>
<sequence>MSIRIGLIGEPNVGKSTFFSAATENEAEINNFPFTTIKPNLGMTYFVVKCPEVEISGKCNPREGYCENGNRHIPVQIIDVPGLIEGASEGKGMGNEFLDNIRDVDSILLLFDASAGDIATVRKSIEMVKSELLKWISQRIYSDWDHFSRKSEASGERRDIALKRKLSLFGISEHQISEMMEKDFFPAKLSIWTREDADKLALSIIKYAKPLLLVGNKSDLVSPNTLSEMKNALGDSYFVSAEYELALKRARKSGLVSTTLNDFAILGGNEKQKEVLAKIRDWFNTPGIIRIHDLLQKVVRDYLHYIIVYPVYDESKWTDKSGNVLPDAFVMPYGSTSLDLAYKIHTDIGEGFIRAVNARTRMVLGKDYILKDGDVIKIISKK</sequence>
<dbReference type="CDD" id="cd01669">
    <property type="entry name" value="TGS_MJ1332_like"/>
    <property type="match status" value="1"/>
</dbReference>
<dbReference type="KEGG" id="tvo:TVG1062110"/>
<dbReference type="GO" id="GO:0016887">
    <property type="term" value="F:ATP hydrolysis activity"/>
    <property type="evidence" value="ECO:0007669"/>
    <property type="project" value="TreeGrafter"/>
</dbReference>
<evidence type="ECO:0000313" key="5">
    <source>
        <dbReference type="EMBL" id="BAB60180.1"/>
    </source>
</evidence>
<dbReference type="InterPro" id="IPR031167">
    <property type="entry name" value="G_OBG"/>
</dbReference>
<dbReference type="GO" id="GO:0005525">
    <property type="term" value="F:GTP binding"/>
    <property type="evidence" value="ECO:0007669"/>
    <property type="project" value="UniProtKB-KW"/>
</dbReference>
<dbReference type="CDD" id="cd01899">
    <property type="entry name" value="Ygr210"/>
    <property type="match status" value="1"/>
</dbReference>
<comment type="similarity">
    <text evidence="1">Belongs to the RelA/SpoT family.</text>
</comment>
<dbReference type="EMBL" id="BA000011">
    <property type="protein sequence ID" value="BAB60180.1"/>
    <property type="molecule type" value="Genomic_DNA"/>
</dbReference>
<evidence type="ECO:0000259" key="4">
    <source>
        <dbReference type="PROSITE" id="PS51710"/>
    </source>
</evidence>
<dbReference type="InterPro" id="IPR004095">
    <property type="entry name" value="TGS"/>
</dbReference>
<proteinExistence type="inferred from homology"/>
<dbReference type="eggNOG" id="arCOG00357">
    <property type="taxonomic scope" value="Archaea"/>
</dbReference>
<dbReference type="Pfam" id="PF01926">
    <property type="entry name" value="MMR_HSR1"/>
    <property type="match status" value="1"/>
</dbReference>
<dbReference type="NCBIfam" id="NF007171">
    <property type="entry name" value="PRK09602.1"/>
    <property type="match status" value="1"/>
</dbReference>
<dbReference type="STRING" id="273116.gene:9381832"/>
<dbReference type="Proteomes" id="UP000001017">
    <property type="component" value="Chromosome"/>
</dbReference>
<dbReference type="InterPro" id="IPR006073">
    <property type="entry name" value="GTP-bd"/>
</dbReference>
<dbReference type="SUPFAM" id="SSF81271">
    <property type="entry name" value="TGS-like"/>
    <property type="match status" value="1"/>
</dbReference>
<dbReference type="PROSITE" id="PS00905">
    <property type="entry name" value="GTP1_OBG"/>
    <property type="match status" value="1"/>
</dbReference>
<dbReference type="PRINTS" id="PR00326">
    <property type="entry name" value="GTP1OBG"/>
</dbReference>
<dbReference type="Gene3D" id="3.10.20.30">
    <property type="match status" value="1"/>
</dbReference>
<organism evidence="5 6">
    <name type="scientific">Thermoplasma volcanium (strain ATCC 51530 / DSM 4299 / JCM 9571 / NBRC 15438 / GSS1)</name>
    <dbReference type="NCBI Taxonomy" id="273116"/>
    <lineage>
        <taxon>Archaea</taxon>
        <taxon>Methanobacteriati</taxon>
        <taxon>Thermoplasmatota</taxon>
        <taxon>Thermoplasmata</taxon>
        <taxon>Thermoplasmatales</taxon>
        <taxon>Thermoplasmataceae</taxon>
        <taxon>Thermoplasma</taxon>
    </lineage>
</organism>
<dbReference type="HOGENOM" id="CLU_037276_1_0_2"/>
<dbReference type="Gene3D" id="3.40.50.300">
    <property type="entry name" value="P-loop containing nucleotide triphosphate hydrolases"/>
    <property type="match status" value="1"/>
</dbReference>
<dbReference type="Gene3D" id="1.10.8.470">
    <property type="match status" value="1"/>
</dbReference>
<evidence type="ECO:0000313" key="6">
    <source>
        <dbReference type="Proteomes" id="UP000001017"/>
    </source>
</evidence>
<evidence type="ECO:0000256" key="3">
    <source>
        <dbReference type="ARBA" id="ARBA00023134"/>
    </source>
</evidence>
<protein>
    <submittedName>
        <fullName evidence="5">GTP-binding protein</fullName>
    </submittedName>
</protein>
<dbReference type="OrthoDB" id="5875at2157"/>
<keyword evidence="2" id="KW-0547">Nucleotide-binding</keyword>
<keyword evidence="3" id="KW-0342">GTP-binding</keyword>
<evidence type="ECO:0000256" key="1">
    <source>
        <dbReference type="ARBA" id="ARBA00007476"/>
    </source>
</evidence>
<dbReference type="Pfam" id="PF08438">
    <property type="entry name" value="YGR210-like_G4"/>
    <property type="match status" value="1"/>
</dbReference>
<dbReference type="PaxDb" id="273116-14325276"/>
<dbReference type="RefSeq" id="WP_010917267.1">
    <property type="nucleotide sequence ID" value="NC_002689.2"/>
</dbReference>
<dbReference type="PhylomeDB" id="Q979X2"/>
<dbReference type="PANTHER" id="PTHR23305">
    <property type="entry name" value="OBG GTPASE FAMILY"/>
    <property type="match status" value="1"/>
</dbReference>
<dbReference type="AlphaFoldDB" id="Q979X2"/>
<dbReference type="GeneID" id="1441149"/>
<dbReference type="InterPro" id="IPR006074">
    <property type="entry name" value="GTP1-OBG_CS"/>
</dbReference>
<dbReference type="InterPro" id="IPR012675">
    <property type="entry name" value="Beta-grasp_dom_sf"/>
</dbReference>
<reference evidence="5 6" key="1">
    <citation type="journal article" date="1999" name="Proc. Jpn. Acad.">
        <title>Determination of the complete genomic DNA sequence of Thermoplasma volvanium GSS1.</title>
        <authorList>
            <person name="Kawashima T."/>
            <person name="Yamamoto Y."/>
            <person name="Aramaki H."/>
            <person name="Nunoshiba T."/>
            <person name="Kawamoto T."/>
            <person name="Watanabe K."/>
            <person name="Yamazaki M."/>
            <person name="Kanehori K."/>
            <person name="Amano N."/>
            <person name="Ohya Y."/>
            <person name="Makino K."/>
            <person name="Suzuki M."/>
        </authorList>
    </citation>
    <scope>NUCLEOTIDE SEQUENCE [LARGE SCALE GENOMIC DNA]</scope>
    <source>
        <strain evidence="6">ATCC 51530 / DSM 4299 / JCM 9571 / NBRC 15438 / GSS1</strain>
    </source>
</reference>
<dbReference type="PANTHER" id="PTHR23305:SF1">
    <property type="entry name" value="OBG-TYPE G DOMAIN-CONTAINING PROTEIN"/>
    <property type="match status" value="1"/>
</dbReference>
<dbReference type="Pfam" id="PF02824">
    <property type="entry name" value="TGS"/>
    <property type="match status" value="1"/>
</dbReference>
<dbReference type="FunFam" id="3.10.20.30:FF:000002">
    <property type="entry name" value="GTP pyrophosphokinase (RelA/SpoT)"/>
    <property type="match status" value="1"/>
</dbReference>
<reference evidence="5 6" key="2">
    <citation type="journal article" date="2000" name="Proc. Natl. Acad. Sci. U.S.A.">
        <title>Archaeal adaptation to higher temperatures revealed by genomic sequence of Thermoplasma volcanium.</title>
        <authorList>
            <person name="Kawashima T."/>
            <person name="Amano N."/>
            <person name="Koike H."/>
            <person name="Makino S."/>
            <person name="Higuchi S."/>
            <person name="Kawashima-Ohya Y."/>
            <person name="Watanabe K."/>
            <person name="Yamazaki M."/>
            <person name="Kanehori K."/>
            <person name="Kawamoto T."/>
            <person name="Nunoshiba T."/>
            <person name="Yamamoto Y."/>
            <person name="Aramaki H."/>
            <person name="Makino K."/>
            <person name="Suzuki M."/>
        </authorList>
    </citation>
    <scope>NUCLEOTIDE SEQUENCE [LARGE SCALE GENOMIC DNA]</scope>
    <source>
        <strain evidence="6">ATCC 51530 / DSM 4299 / JCM 9571 / NBRC 15438 / GSS1</strain>
    </source>
</reference>
<dbReference type="InterPro" id="IPR013646">
    <property type="entry name" value="YGR210-like_G4"/>
</dbReference>
<dbReference type="PROSITE" id="PS51710">
    <property type="entry name" value="G_OBG"/>
    <property type="match status" value="1"/>
</dbReference>
<name>Q979X2_THEVO</name>
<accession>Q979X2</accession>
<gene>
    <name evidence="5" type="ORF">TVG1062110</name>
</gene>
<dbReference type="SUPFAM" id="SSF52540">
    <property type="entry name" value="P-loop containing nucleoside triphosphate hydrolases"/>
    <property type="match status" value="1"/>
</dbReference>
<feature type="domain" description="OBG-type G" evidence="4">
    <location>
        <begin position="3"/>
        <end position="259"/>
    </location>
</feature>